<sequence>MLMLMPMSEAALKIAIEKAGGHAKLGRALGISGAAISQWTQCPPLRVLAVEELTGVPRHELRPDLYPPVPAKPEAA</sequence>
<evidence type="ECO:0000313" key="1">
    <source>
        <dbReference type="EMBL" id="MFC6790617.1"/>
    </source>
</evidence>
<protein>
    <submittedName>
        <fullName evidence="1">Transcriptional regulator</fullName>
    </submittedName>
</protein>
<dbReference type="EMBL" id="JBHSWN010000001">
    <property type="protein sequence ID" value="MFC6790617.1"/>
    <property type="molecule type" value="Genomic_DNA"/>
</dbReference>
<proteinExistence type="predicted"/>
<organism evidence="1 2">
    <name type="scientific">Methylobacterium komagatae</name>
    <dbReference type="NCBI Taxonomy" id="374425"/>
    <lineage>
        <taxon>Bacteria</taxon>
        <taxon>Pseudomonadati</taxon>
        <taxon>Pseudomonadota</taxon>
        <taxon>Alphaproteobacteria</taxon>
        <taxon>Hyphomicrobiales</taxon>
        <taxon>Methylobacteriaceae</taxon>
        <taxon>Methylobacterium</taxon>
    </lineage>
</organism>
<dbReference type="InterPro" id="IPR031856">
    <property type="entry name" value="YdaS_toxin-like"/>
</dbReference>
<reference evidence="2" key="1">
    <citation type="journal article" date="2019" name="Int. J. Syst. Evol. Microbiol.">
        <title>The Global Catalogue of Microorganisms (GCM) 10K type strain sequencing project: providing services to taxonomists for standard genome sequencing and annotation.</title>
        <authorList>
            <consortium name="The Broad Institute Genomics Platform"/>
            <consortium name="The Broad Institute Genome Sequencing Center for Infectious Disease"/>
            <person name="Wu L."/>
            <person name="Ma J."/>
        </authorList>
    </citation>
    <scope>NUCLEOTIDE SEQUENCE [LARGE SCALE GENOMIC DNA]</scope>
    <source>
        <strain evidence="2">CCUG 48316</strain>
    </source>
</reference>
<keyword evidence="2" id="KW-1185">Reference proteome</keyword>
<dbReference type="Proteomes" id="UP001596292">
    <property type="component" value="Unassembled WGS sequence"/>
</dbReference>
<gene>
    <name evidence="1" type="ORF">ACFQE0_13970</name>
</gene>
<dbReference type="Gene3D" id="1.10.260.40">
    <property type="entry name" value="lambda repressor-like DNA-binding domains"/>
    <property type="match status" value="1"/>
</dbReference>
<dbReference type="RefSeq" id="WP_378970609.1">
    <property type="nucleotide sequence ID" value="NZ_JBHSWN010000001.1"/>
</dbReference>
<dbReference type="Pfam" id="PF15943">
    <property type="entry name" value="YdaS_toxin"/>
    <property type="match status" value="1"/>
</dbReference>
<comment type="caution">
    <text evidence="1">The sequence shown here is derived from an EMBL/GenBank/DDBJ whole genome shotgun (WGS) entry which is preliminary data.</text>
</comment>
<dbReference type="SUPFAM" id="SSF47413">
    <property type="entry name" value="lambda repressor-like DNA-binding domains"/>
    <property type="match status" value="1"/>
</dbReference>
<dbReference type="InterPro" id="IPR010982">
    <property type="entry name" value="Lambda_DNA-bd_dom_sf"/>
</dbReference>
<name>A0ABW2BL52_9HYPH</name>
<evidence type="ECO:0000313" key="2">
    <source>
        <dbReference type="Proteomes" id="UP001596292"/>
    </source>
</evidence>
<accession>A0ABW2BL52</accession>